<dbReference type="SUPFAM" id="SSF55920">
    <property type="entry name" value="Creatinase/aminopeptidase"/>
    <property type="match status" value="1"/>
</dbReference>
<keyword evidence="8" id="KW-1185">Reference proteome</keyword>
<name>A0A086PD86_SPHHM</name>
<dbReference type="EMBL" id="JFZA02000004">
    <property type="protein sequence ID" value="KFG91354.1"/>
    <property type="molecule type" value="Genomic_DNA"/>
</dbReference>
<dbReference type="SUPFAM" id="SSF53092">
    <property type="entry name" value="Creatinase/prolidase N-terminal domain"/>
    <property type="match status" value="1"/>
</dbReference>
<dbReference type="STRING" id="76947.GCA_002080435_01944"/>
<dbReference type="InterPro" id="IPR033740">
    <property type="entry name" value="Pept_M24B"/>
</dbReference>
<dbReference type="AlphaFoldDB" id="A0A086PD86"/>
<dbReference type="InterPro" id="IPR036005">
    <property type="entry name" value="Creatinase/aminopeptidase-like"/>
</dbReference>
<evidence type="ECO:0000256" key="3">
    <source>
        <dbReference type="ARBA" id="ARBA00022801"/>
    </source>
</evidence>
<gene>
    <name evidence="7" type="ORF">BV98_000845</name>
</gene>
<dbReference type="InterPro" id="IPR029149">
    <property type="entry name" value="Creatin/AminoP/Spt16_N"/>
</dbReference>
<dbReference type="Gene3D" id="3.90.230.10">
    <property type="entry name" value="Creatinase/methionine aminopeptidase superfamily"/>
    <property type="match status" value="1"/>
</dbReference>
<feature type="domain" description="Peptidase M24 C-terminal" evidence="6">
    <location>
        <begin position="560"/>
        <end position="620"/>
    </location>
</feature>
<keyword evidence="2" id="KW-0479">Metal-binding</keyword>
<proteinExistence type="inferred from homology"/>
<dbReference type="FunFam" id="3.90.230.10:FF:000009">
    <property type="entry name" value="xaa-Pro aminopeptidase 2"/>
    <property type="match status" value="1"/>
</dbReference>
<dbReference type="PANTHER" id="PTHR43763:SF6">
    <property type="entry name" value="XAA-PRO AMINOPEPTIDASE 1"/>
    <property type="match status" value="1"/>
</dbReference>
<dbReference type="Pfam" id="PF16189">
    <property type="entry name" value="Creatinase_N_2"/>
    <property type="match status" value="1"/>
</dbReference>
<dbReference type="InterPro" id="IPR032416">
    <property type="entry name" value="Peptidase_M24_C"/>
</dbReference>
<dbReference type="Proteomes" id="UP000024284">
    <property type="component" value="Unassembled WGS sequence"/>
</dbReference>
<dbReference type="InterPro" id="IPR050422">
    <property type="entry name" value="X-Pro_aminopeptidase_P"/>
</dbReference>
<dbReference type="Gene3D" id="3.40.350.10">
    <property type="entry name" value="Creatinase/prolidase N-terminal domain"/>
    <property type="match status" value="2"/>
</dbReference>
<dbReference type="CDD" id="cd01085">
    <property type="entry name" value="APP"/>
    <property type="match status" value="1"/>
</dbReference>
<feature type="domain" description="Peptidase M24" evidence="4">
    <location>
        <begin position="337"/>
        <end position="550"/>
    </location>
</feature>
<dbReference type="InterPro" id="IPR000587">
    <property type="entry name" value="Creatinase_N"/>
</dbReference>
<evidence type="ECO:0000259" key="5">
    <source>
        <dbReference type="Pfam" id="PF01321"/>
    </source>
</evidence>
<dbReference type="GO" id="GO:0046872">
    <property type="term" value="F:metal ion binding"/>
    <property type="evidence" value="ECO:0007669"/>
    <property type="project" value="UniProtKB-KW"/>
</dbReference>
<comment type="caution">
    <text evidence="7">The sequence shown here is derived from an EMBL/GenBank/DDBJ whole genome shotgun (WGS) entry which is preliminary data.</text>
</comment>
<dbReference type="Pfam" id="PF00557">
    <property type="entry name" value="Peptidase_M24"/>
    <property type="match status" value="1"/>
</dbReference>
<keyword evidence="3" id="KW-0378">Hydrolase</keyword>
<evidence type="ECO:0000256" key="2">
    <source>
        <dbReference type="ARBA" id="ARBA00022723"/>
    </source>
</evidence>
<evidence type="ECO:0000256" key="1">
    <source>
        <dbReference type="ARBA" id="ARBA00008766"/>
    </source>
</evidence>
<dbReference type="Pfam" id="PF16188">
    <property type="entry name" value="Peptidase_M24_C"/>
    <property type="match status" value="1"/>
</dbReference>
<reference evidence="7" key="1">
    <citation type="submission" date="2014-08" db="EMBL/GenBank/DDBJ databases">
        <title>Draft genome sequences of Sphingobium herbicidovorans.</title>
        <authorList>
            <person name="Gan H.M."/>
            <person name="Gan H.Y."/>
            <person name="Savka M.A."/>
        </authorList>
    </citation>
    <scope>NUCLEOTIDE SEQUENCE [LARGE SCALE GENOMIC DNA]</scope>
    <source>
        <strain evidence="7">NBRC 16415</strain>
    </source>
</reference>
<comment type="similarity">
    <text evidence="1">Belongs to the peptidase M24B family.</text>
</comment>
<organism evidence="7 8">
    <name type="scientific">Sphingobium herbicidovorans (strain ATCC 700291 / DSM 11019 / CCUG 56400 / KCTC 2939 / LMG 18315 / NBRC 16415 / MH)</name>
    <name type="common">Sphingomonas herbicidovorans</name>
    <dbReference type="NCBI Taxonomy" id="1219045"/>
    <lineage>
        <taxon>Bacteria</taxon>
        <taxon>Pseudomonadati</taxon>
        <taxon>Pseudomonadota</taxon>
        <taxon>Alphaproteobacteria</taxon>
        <taxon>Sphingomonadales</taxon>
        <taxon>Sphingomonadaceae</taxon>
        <taxon>Sphingobium</taxon>
    </lineage>
</organism>
<sequence>MCWHKRICLLMLAVKRLAQGLCIKGIAMSTYQDRLNALRAQLVRVQLDGFVVPLTDEHMSEYVGAYAQRLAWLTGFQGSAGSAVVLPEEAAIFVDGRYTLQVREQVDGAHWRYESVPQTSVAAWLGAHAPEGGRIGYDPWLHTRAWVKAAGEALTERGARLVAVDSNPVDAVWPDRPAPSDARLVVHEERHAGQSAAEKRQAMADWLTVRKADAVVLSALDSIAWTFNIRGKDVARTPVALAYAIVHADATADLYVAPEKIDETVVQHLGNAVRVHPRVDFAEALKGFTGKTVAADPERAVAAIFEALEAGGAKVLPLRDPAVLPKAIKNPVEIAGHKAAQARDGAALSRFLHWIAVEAPAGGIDELTAAARLEAFRRDTGLLEDLSFDTISGAGPNGAVVHYRVEEKTNRRIEPGSFYLVDSGGQYRDGTTDVTRTIAIGTPTEEMKRRFSLVLKGNIALARTQFPAGTRGSQLDVLARQFLWAEGLDYAHGTGHGVGSFLSVHEGPQRIATFGGGDEPLQPGMILSNEPGYYKTGEYGIRIENLVLVEPREVPGAEREMLGFETLTFAPIDRNAIAVGLLTGDERAWIDAYHAKVVEIVGSQLEGDALAWLTAACAPL</sequence>
<dbReference type="PANTHER" id="PTHR43763">
    <property type="entry name" value="XAA-PRO AMINOPEPTIDASE 1"/>
    <property type="match status" value="1"/>
</dbReference>
<accession>A0A086PD86</accession>
<feature type="domain" description="Creatinase N-terminal" evidence="5">
    <location>
        <begin position="34"/>
        <end position="165"/>
    </location>
</feature>
<dbReference type="InterPro" id="IPR000994">
    <property type="entry name" value="Pept_M24"/>
</dbReference>
<evidence type="ECO:0000259" key="4">
    <source>
        <dbReference type="Pfam" id="PF00557"/>
    </source>
</evidence>
<dbReference type="GO" id="GO:0070006">
    <property type="term" value="F:metalloaminopeptidase activity"/>
    <property type="evidence" value="ECO:0007669"/>
    <property type="project" value="InterPro"/>
</dbReference>
<evidence type="ECO:0000313" key="8">
    <source>
        <dbReference type="Proteomes" id="UP000024284"/>
    </source>
</evidence>
<dbReference type="Pfam" id="PF01321">
    <property type="entry name" value="Creatinase_N"/>
    <property type="match status" value="1"/>
</dbReference>
<dbReference type="eggNOG" id="COG0006">
    <property type="taxonomic scope" value="Bacteria"/>
</dbReference>
<dbReference type="GO" id="GO:0005737">
    <property type="term" value="C:cytoplasm"/>
    <property type="evidence" value="ECO:0007669"/>
    <property type="project" value="UniProtKB-ARBA"/>
</dbReference>
<evidence type="ECO:0000259" key="6">
    <source>
        <dbReference type="Pfam" id="PF16188"/>
    </source>
</evidence>
<dbReference type="PATRIC" id="fig|1219045.3.peg.861"/>
<protein>
    <submittedName>
        <fullName evidence="7">Peptidase M24</fullName>
    </submittedName>
</protein>
<evidence type="ECO:0000313" key="7">
    <source>
        <dbReference type="EMBL" id="KFG91354.1"/>
    </source>
</evidence>